<accession>A0A9Q6LLE1</accession>
<feature type="domain" description="Cupin fold metalloprotein WbuC cupin" evidence="1">
    <location>
        <begin position="5"/>
        <end position="88"/>
    </location>
</feature>
<evidence type="ECO:0000313" key="3">
    <source>
        <dbReference type="Proteomes" id="UP000422232"/>
    </source>
</evidence>
<reference evidence="2 3" key="1">
    <citation type="submission" date="2019-04" db="EMBL/GenBank/DDBJ databases">
        <title>Complete genome sequencing of Piscirickettsia salmonis strain Psal-009.</title>
        <authorList>
            <person name="Schober I."/>
            <person name="Bunk B."/>
            <person name="Sproer C."/>
            <person name="Carril G.P."/>
            <person name="Riedel T."/>
            <person name="Flores-Herrera P.A."/>
            <person name="Nourdin-Galindo G."/>
            <person name="Marshall S.H."/>
            <person name="Overmann J."/>
        </authorList>
    </citation>
    <scope>NUCLEOTIDE SEQUENCE [LARGE SCALE GENOMIC DNA]</scope>
    <source>
        <strain evidence="2 3">Psal-009</strain>
    </source>
</reference>
<dbReference type="EMBL" id="CP038908">
    <property type="protein sequence ID" value="QGO05961.1"/>
    <property type="molecule type" value="Genomic_DNA"/>
</dbReference>
<sequence length="160" mass="17800">MNTVIDQDLLYTLSAQAAALPRKRTHLNFHTDSHAQCHRLLIAIEPGSYVRPHYHADHEKDETLLILKGHLGLLYFDKSGTVTDTFILNPNNIIGTTIPHGQLHSVIALTPGTVFFESKAGPYHPPQPHEIAHFAPAENTPEADSYLQALSQLFDNQHLA</sequence>
<dbReference type="InterPro" id="IPR011051">
    <property type="entry name" value="RmlC_Cupin_sf"/>
</dbReference>
<dbReference type="InterPro" id="IPR014710">
    <property type="entry name" value="RmlC-like_jellyroll"/>
</dbReference>
<evidence type="ECO:0000259" key="1">
    <source>
        <dbReference type="Pfam" id="PF19480"/>
    </source>
</evidence>
<keyword evidence="3" id="KW-1185">Reference proteome</keyword>
<name>A0A9Q6LLE1_PISSA</name>
<dbReference type="Gene3D" id="2.60.120.10">
    <property type="entry name" value="Jelly Rolls"/>
    <property type="match status" value="1"/>
</dbReference>
<organism evidence="2 3">
    <name type="scientific">Piscirickettsia salmonis</name>
    <dbReference type="NCBI Taxonomy" id="1238"/>
    <lineage>
        <taxon>Bacteria</taxon>
        <taxon>Pseudomonadati</taxon>
        <taxon>Pseudomonadota</taxon>
        <taxon>Gammaproteobacteria</taxon>
        <taxon>Thiotrichales</taxon>
        <taxon>Piscirickettsiaceae</taxon>
        <taxon>Piscirickettsia</taxon>
    </lineage>
</organism>
<dbReference type="RefSeq" id="WP_032126690.1">
    <property type="nucleotide sequence ID" value="NZ_CP013778.1"/>
</dbReference>
<dbReference type="SUPFAM" id="SSF51182">
    <property type="entry name" value="RmlC-like cupins"/>
    <property type="match status" value="1"/>
</dbReference>
<gene>
    <name evidence="2" type="ORF">Psal009_01858</name>
</gene>
<proteinExistence type="predicted"/>
<evidence type="ECO:0000313" key="2">
    <source>
        <dbReference type="EMBL" id="QGO05961.1"/>
    </source>
</evidence>
<protein>
    <recommendedName>
        <fullName evidence="1">Cupin fold metalloprotein WbuC cupin domain-containing protein</fullName>
    </recommendedName>
</protein>
<dbReference type="InterPro" id="IPR046058">
    <property type="entry name" value="WbuC_cupin"/>
</dbReference>
<dbReference type="AlphaFoldDB" id="A0A9Q6LLE1"/>
<dbReference type="CDD" id="cd07005">
    <property type="entry name" value="cupin_WbuC-like"/>
    <property type="match status" value="1"/>
</dbReference>
<dbReference type="NCBIfam" id="TIGR04366">
    <property type="entry name" value="cupin_WbuC"/>
    <property type="match status" value="1"/>
</dbReference>
<dbReference type="GeneID" id="66741022"/>
<dbReference type="Proteomes" id="UP000422232">
    <property type="component" value="Chromosome"/>
</dbReference>
<dbReference type="Pfam" id="PF19480">
    <property type="entry name" value="DUF6016"/>
    <property type="match status" value="1"/>
</dbReference>
<dbReference type="InterPro" id="IPR027565">
    <property type="entry name" value="Cupin_WbuC"/>
</dbReference>